<dbReference type="SUPFAM" id="SSF55729">
    <property type="entry name" value="Acyl-CoA N-acyltransferases (Nat)"/>
    <property type="match status" value="1"/>
</dbReference>
<dbReference type="PANTHER" id="PTHR43610:SF1">
    <property type="entry name" value="N-ACETYLTRANSFERASE DOMAIN-CONTAINING PROTEIN"/>
    <property type="match status" value="1"/>
</dbReference>
<feature type="domain" description="N-acetyltransferase" evidence="1">
    <location>
        <begin position="14"/>
        <end position="152"/>
    </location>
</feature>
<protein>
    <submittedName>
        <fullName evidence="2">Protein N-acetyltransferase, RimJ/RimL family</fullName>
    </submittedName>
</protein>
<evidence type="ECO:0000313" key="2">
    <source>
        <dbReference type="EMBL" id="SEN27797.1"/>
    </source>
</evidence>
<evidence type="ECO:0000313" key="3">
    <source>
        <dbReference type="Proteomes" id="UP000183898"/>
    </source>
</evidence>
<dbReference type="GO" id="GO:0016747">
    <property type="term" value="F:acyltransferase activity, transferring groups other than amino-acyl groups"/>
    <property type="evidence" value="ECO:0007669"/>
    <property type="project" value="InterPro"/>
</dbReference>
<dbReference type="EMBL" id="FOCT01000003">
    <property type="protein sequence ID" value="SEN27797.1"/>
    <property type="molecule type" value="Genomic_DNA"/>
</dbReference>
<dbReference type="AlphaFoldDB" id="A0A1H8F9B4"/>
<dbReference type="RefSeq" id="WP_074744989.1">
    <property type="nucleotide sequence ID" value="NZ_FOCT01000003.1"/>
</dbReference>
<keyword evidence="2" id="KW-0808">Transferase</keyword>
<evidence type="ECO:0000259" key="1">
    <source>
        <dbReference type="Pfam" id="PF13302"/>
    </source>
</evidence>
<dbReference type="Proteomes" id="UP000183898">
    <property type="component" value="Unassembled WGS sequence"/>
</dbReference>
<dbReference type="InterPro" id="IPR016181">
    <property type="entry name" value="Acyl_CoA_acyltransferase"/>
</dbReference>
<dbReference type="InterPro" id="IPR000182">
    <property type="entry name" value="GNAT_dom"/>
</dbReference>
<dbReference type="Gene3D" id="3.40.630.30">
    <property type="match status" value="1"/>
</dbReference>
<name>A0A1H8F9B4_9PROT</name>
<reference evidence="2 3" key="1">
    <citation type="submission" date="2016-10" db="EMBL/GenBank/DDBJ databases">
        <authorList>
            <person name="de Groot N.N."/>
        </authorList>
    </citation>
    <scope>NUCLEOTIDE SEQUENCE [LARGE SCALE GENOMIC DNA]</scope>
    <source>
        <strain evidence="2 3">Nl18</strain>
    </source>
</reference>
<organism evidence="2 3">
    <name type="scientific">Nitrosospira multiformis</name>
    <dbReference type="NCBI Taxonomy" id="1231"/>
    <lineage>
        <taxon>Bacteria</taxon>
        <taxon>Pseudomonadati</taxon>
        <taxon>Pseudomonadota</taxon>
        <taxon>Betaproteobacteria</taxon>
        <taxon>Nitrosomonadales</taxon>
        <taxon>Nitrosomonadaceae</taxon>
        <taxon>Nitrosospira</taxon>
    </lineage>
</organism>
<dbReference type="PANTHER" id="PTHR43610">
    <property type="entry name" value="BLL6696 PROTEIN"/>
    <property type="match status" value="1"/>
</dbReference>
<gene>
    <name evidence="2" type="ORF">SAMN05216404_103253</name>
</gene>
<accession>A0A1H8F9B4</accession>
<proteinExistence type="predicted"/>
<dbReference type="Pfam" id="PF13302">
    <property type="entry name" value="Acetyltransf_3"/>
    <property type="match status" value="1"/>
</dbReference>
<sequence length="202" mass="23041">MSWLERIVLKGEIVTLEPLIPDHVEPLRCAVRDGEFWKLWFANVPSPEQMENYVITAIENAEKGNIAFAVRLNATDGIVGTTRFYNVDEANRRPMLGYTWYAKSVCKTGVNTESKLLLLQHVFEKKKAIAVEFRTHFFNQVSRSAIERLGAKQDGILRNHQIMRDGSIRDTVVYSILQHEWPSVKNNLLNKLSSSQGNVAPE</sequence>